<keyword evidence="3" id="KW-1185">Reference proteome</keyword>
<keyword evidence="1" id="KW-0472">Membrane</keyword>
<dbReference type="AlphaFoldDB" id="A0A8T9CEK4"/>
<name>A0A8T9CEK4_9HELO</name>
<evidence type="ECO:0000256" key="1">
    <source>
        <dbReference type="SAM" id="Phobius"/>
    </source>
</evidence>
<sequence length="517" mass="57176">MPSSSTSSTVAHVLKNVFLILFSAFFTPLCTWIAFLSSIVSPFTKASEHIKLHRQWRQKSSSTFRPRTVLVTGVGTAKGLALARAFYRAGHRVIGADFEPYLIPVPGHFSTSIEIFYRLSKPDKETGTAKYIQDILSLILKEKAELWISCSDVIAADDAEAAEVVGRRTKCKSIQLSHSCTGTLTQAPSFTSKARTLGLHVPESHIVTSETEALSAMYPTSTRFQSSKNFLITSLRSNAAPKVLSQFPNPQETKAEIRTLNPTPFNPFFVQEQVTGIEYSTHTLILKGKITAFVACPSTPNAYTALPYSSALSQAMLLYTKAFISSSEPMTAHLSLTFRVPESASLMGENTFGASDSQVKELMGKIYAISANPGVSPAIVLFADESEDLAEMYLSVLPSHEPLGIANGHRDSNHIIVPKPTVPTYYWVGQDIVAGIFLSLFAFLRGDIGLKGLRQSWTGTLGNLLGCRDATWELWDPWPFWWMYVGYWPAVFLSCLWEGRRWRECDVSEGRLIEDEG</sequence>
<dbReference type="OrthoDB" id="186626at2759"/>
<gene>
    <name evidence="2" type="ORF">LSUE1_G002042</name>
</gene>
<keyword evidence="1" id="KW-0812">Transmembrane</keyword>
<dbReference type="Proteomes" id="UP000469558">
    <property type="component" value="Unassembled WGS sequence"/>
</dbReference>
<reference evidence="2 3" key="1">
    <citation type="submission" date="2018-05" db="EMBL/GenBank/DDBJ databases">
        <title>Genome sequencing and assembly of the regulated plant pathogen Lachnellula willkommii and related sister species for the development of diagnostic species identification markers.</title>
        <authorList>
            <person name="Giroux E."/>
            <person name="Bilodeau G."/>
        </authorList>
    </citation>
    <scope>NUCLEOTIDE SEQUENCE [LARGE SCALE GENOMIC DNA]</scope>
    <source>
        <strain evidence="2 3">CBS 268.59</strain>
    </source>
</reference>
<organism evidence="2 3">
    <name type="scientific">Lachnellula suecica</name>
    <dbReference type="NCBI Taxonomy" id="602035"/>
    <lineage>
        <taxon>Eukaryota</taxon>
        <taxon>Fungi</taxon>
        <taxon>Dikarya</taxon>
        <taxon>Ascomycota</taxon>
        <taxon>Pezizomycotina</taxon>
        <taxon>Leotiomycetes</taxon>
        <taxon>Helotiales</taxon>
        <taxon>Lachnaceae</taxon>
        <taxon>Lachnellula</taxon>
    </lineage>
</organism>
<dbReference type="EMBL" id="QGMK01000174">
    <property type="protein sequence ID" value="TVY83602.1"/>
    <property type="molecule type" value="Genomic_DNA"/>
</dbReference>
<comment type="caution">
    <text evidence="2">The sequence shown here is derived from an EMBL/GenBank/DDBJ whole genome shotgun (WGS) entry which is preliminary data.</text>
</comment>
<accession>A0A8T9CEK4</accession>
<dbReference type="Gene3D" id="3.40.50.20">
    <property type="match status" value="1"/>
</dbReference>
<keyword evidence="1" id="KW-1133">Transmembrane helix</keyword>
<evidence type="ECO:0000313" key="2">
    <source>
        <dbReference type="EMBL" id="TVY83602.1"/>
    </source>
</evidence>
<evidence type="ECO:0000313" key="3">
    <source>
        <dbReference type="Proteomes" id="UP000469558"/>
    </source>
</evidence>
<dbReference type="InterPro" id="IPR036291">
    <property type="entry name" value="NAD(P)-bd_dom_sf"/>
</dbReference>
<proteinExistence type="predicted"/>
<feature type="transmembrane region" description="Helical" evidence="1">
    <location>
        <begin position="20"/>
        <end position="44"/>
    </location>
</feature>
<protein>
    <submittedName>
        <fullName evidence="2">Uncharacterized protein</fullName>
    </submittedName>
</protein>
<dbReference type="SUPFAM" id="SSF51735">
    <property type="entry name" value="NAD(P)-binding Rossmann-fold domains"/>
    <property type="match status" value="1"/>
</dbReference>